<reference evidence="2 3" key="1">
    <citation type="submission" date="2016-04" db="EMBL/GenBank/DDBJ databases">
        <title>Complete genome sequence of Dokdonella koreensis DS-123T.</title>
        <authorList>
            <person name="Kim J.F."/>
            <person name="Lee H."/>
            <person name="Kwak M.-J."/>
        </authorList>
    </citation>
    <scope>NUCLEOTIDE SEQUENCE [LARGE SCALE GENOMIC DNA]</scope>
    <source>
        <strain evidence="2 3">DS-123</strain>
    </source>
</reference>
<proteinExistence type="predicted"/>
<keyword evidence="1" id="KW-1133">Transmembrane helix</keyword>
<gene>
    <name evidence="2" type="ORF">I596_3088</name>
</gene>
<dbReference type="AlphaFoldDB" id="A0A160DXJ7"/>
<protein>
    <submittedName>
        <fullName evidence="2">Uncharacterized protein</fullName>
    </submittedName>
</protein>
<dbReference type="STRING" id="1300342.I596_3088"/>
<evidence type="ECO:0000313" key="2">
    <source>
        <dbReference type="EMBL" id="ANB19080.1"/>
    </source>
</evidence>
<organism evidence="2 3">
    <name type="scientific">Dokdonella koreensis DS-123</name>
    <dbReference type="NCBI Taxonomy" id="1300342"/>
    <lineage>
        <taxon>Bacteria</taxon>
        <taxon>Pseudomonadati</taxon>
        <taxon>Pseudomonadota</taxon>
        <taxon>Gammaproteobacteria</taxon>
        <taxon>Lysobacterales</taxon>
        <taxon>Rhodanobacteraceae</taxon>
        <taxon>Dokdonella</taxon>
    </lineage>
</organism>
<keyword evidence="1" id="KW-0812">Transmembrane</keyword>
<evidence type="ECO:0000313" key="3">
    <source>
        <dbReference type="Proteomes" id="UP000076830"/>
    </source>
</evidence>
<keyword evidence="1" id="KW-0472">Membrane</keyword>
<sequence>MIHHPAPAMHDPDEARRRSARRTAWLVGGVALLVYLGALLKAFLAR</sequence>
<dbReference type="KEGG" id="dko:I596_3088"/>
<name>A0A160DXJ7_9GAMM</name>
<evidence type="ECO:0000256" key="1">
    <source>
        <dbReference type="SAM" id="Phobius"/>
    </source>
</evidence>
<keyword evidence="3" id="KW-1185">Reference proteome</keyword>
<feature type="transmembrane region" description="Helical" evidence="1">
    <location>
        <begin position="24"/>
        <end position="44"/>
    </location>
</feature>
<dbReference type="EMBL" id="CP015249">
    <property type="protein sequence ID" value="ANB19080.1"/>
    <property type="molecule type" value="Genomic_DNA"/>
</dbReference>
<dbReference type="Proteomes" id="UP000076830">
    <property type="component" value="Chromosome"/>
</dbReference>
<accession>A0A160DXJ7</accession>